<dbReference type="PANTHER" id="PTHR23406:SF34">
    <property type="entry name" value="NAD-DEPENDENT MALIC ENZYME, MITOCHONDRIAL"/>
    <property type="match status" value="1"/>
</dbReference>
<dbReference type="SMART" id="SM01274">
    <property type="entry name" value="malic"/>
    <property type="match status" value="1"/>
</dbReference>
<feature type="domain" description="Malic enzyme N-terminal" evidence="10">
    <location>
        <begin position="93"/>
        <end position="273"/>
    </location>
</feature>
<keyword evidence="12" id="KW-1185">Reference proteome</keyword>
<feature type="binding site" evidence="7">
    <location>
        <position position="258"/>
    </location>
    <ligand>
        <name>a divalent metal cation</name>
        <dbReference type="ChEBI" id="CHEBI:60240"/>
    </ligand>
</feature>
<organism evidence="11 12">
    <name type="scientific">Deinococcus cavernae</name>
    <dbReference type="NCBI Taxonomy" id="2320857"/>
    <lineage>
        <taxon>Bacteria</taxon>
        <taxon>Thermotogati</taxon>
        <taxon>Deinococcota</taxon>
        <taxon>Deinococci</taxon>
        <taxon>Deinococcales</taxon>
        <taxon>Deinococcaceae</taxon>
        <taxon>Deinococcus</taxon>
    </lineage>
</organism>
<keyword evidence="3 7" id="KW-0479">Metal-binding</keyword>
<dbReference type="Pfam" id="PF00390">
    <property type="entry name" value="malic"/>
    <property type="match status" value="1"/>
</dbReference>
<dbReference type="NCBIfam" id="NF010052">
    <property type="entry name" value="PRK13529.1"/>
    <property type="match status" value="1"/>
</dbReference>
<accession>A0A418V5V9</accession>
<dbReference type="Gene3D" id="3.40.50.720">
    <property type="entry name" value="NAD(P)-binding Rossmann-like Domain"/>
    <property type="match status" value="1"/>
</dbReference>
<evidence type="ECO:0000313" key="11">
    <source>
        <dbReference type="EMBL" id="RJF71467.1"/>
    </source>
</evidence>
<keyword evidence="4" id="KW-0520">NAD</keyword>
<proteinExistence type="inferred from homology"/>
<dbReference type="Gene3D" id="3.40.50.10380">
    <property type="entry name" value="Malic enzyme, N-terminal domain"/>
    <property type="match status" value="1"/>
</dbReference>
<comment type="cofactor">
    <cofactor evidence="7">
        <name>Mg(2+)</name>
        <dbReference type="ChEBI" id="CHEBI:18420"/>
    </cofactor>
    <cofactor evidence="7">
        <name>Mn(2+)</name>
        <dbReference type="ChEBI" id="CHEBI:29035"/>
    </cofactor>
    <text evidence="7">Divalent metal cations. Prefers magnesium or manganese.</text>
</comment>
<dbReference type="PIRSF" id="PIRSF000106">
    <property type="entry name" value="ME"/>
    <property type="match status" value="1"/>
</dbReference>
<dbReference type="RefSeq" id="WP_119762669.1">
    <property type="nucleotide sequence ID" value="NZ_QYUJ01000014.1"/>
</dbReference>
<evidence type="ECO:0000259" key="10">
    <source>
        <dbReference type="SMART" id="SM01274"/>
    </source>
</evidence>
<evidence type="ECO:0000256" key="5">
    <source>
        <dbReference type="PIRSR" id="PIRSR000106-1"/>
    </source>
</evidence>
<feature type="binding site" evidence="6">
    <location>
        <position position="430"/>
    </location>
    <ligand>
        <name>(S)-malate</name>
        <dbReference type="ChEBI" id="CHEBI:15589"/>
    </ligand>
</feature>
<dbReference type="Proteomes" id="UP000286287">
    <property type="component" value="Unassembled WGS sequence"/>
</dbReference>
<dbReference type="GO" id="GO:0004470">
    <property type="term" value="F:malic enzyme activity"/>
    <property type="evidence" value="ECO:0007669"/>
    <property type="project" value="InterPro"/>
</dbReference>
<dbReference type="PANTHER" id="PTHR23406">
    <property type="entry name" value="MALIC ENZYME-RELATED"/>
    <property type="match status" value="1"/>
</dbReference>
<name>A0A418V5V9_9DEIO</name>
<dbReference type="GO" id="GO:0016616">
    <property type="term" value="F:oxidoreductase activity, acting on the CH-OH group of donors, NAD or NADP as acceptor"/>
    <property type="evidence" value="ECO:0007669"/>
    <property type="project" value="InterPro"/>
</dbReference>
<gene>
    <name evidence="11" type="ORF">D3875_07690</name>
</gene>
<evidence type="ECO:0000256" key="6">
    <source>
        <dbReference type="PIRSR" id="PIRSR000106-2"/>
    </source>
</evidence>
<dbReference type="InterPro" id="IPR001891">
    <property type="entry name" value="Malic_OxRdtase"/>
</dbReference>
<comment type="cofactor">
    <cofactor evidence="1">
        <name>Mn(2+)</name>
        <dbReference type="ChEBI" id="CHEBI:29035"/>
    </cofactor>
</comment>
<evidence type="ECO:0000256" key="2">
    <source>
        <dbReference type="ARBA" id="ARBA00008785"/>
    </source>
</evidence>
<comment type="caution">
    <text evidence="11">The sequence shown here is derived from an EMBL/GenBank/DDBJ whole genome shotgun (WGS) entry which is preliminary data.</text>
</comment>
<dbReference type="FunFam" id="3.40.50.10380:FF:000001">
    <property type="entry name" value="NAD-dependent malic enzyme"/>
    <property type="match status" value="1"/>
</dbReference>
<dbReference type="SMART" id="SM00919">
    <property type="entry name" value="Malic_M"/>
    <property type="match status" value="1"/>
</dbReference>
<dbReference type="PRINTS" id="PR00072">
    <property type="entry name" value="MALOXRDTASE"/>
</dbReference>
<feature type="active site" description="Proton donor" evidence="5">
    <location>
        <position position="116"/>
    </location>
</feature>
<feature type="binding site" evidence="7">
    <location>
        <position position="259"/>
    </location>
    <ligand>
        <name>a divalent metal cation</name>
        <dbReference type="ChEBI" id="CHEBI:60240"/>
    </ligand>
</feature>
<evidence type="ECO:0000256" key="8">
    <source>
        <dbReference type="RuleBase" id="RU003427"/>
    </source>
</evidence>
<dbReference type="InterPro" id="IPR037062">
    <property type="entry name" value="Malic_N_dom_sf"/>
</dbReference>
<evidence type="ECO:0000256" key="3">
    <source>
        <dbReference type="ARBA" id="ARBA00022723"/>
    </source>
</evidence>
<dbReference type="EMBL" id="QYUJ01000014">
    <property type="protein sequence ID" value="RJF71467.1"/>
    <property type="molecule type" value="Genomic_DNA"/>
</dbReference>
<dbReference type="SUPFAM" id="SSF53223">
    <property type="entry name" value="Aminoacid dehydrogenase-like, N-terminal domain"/>
    <property type="match status" value="1"/>
</dbReference>
<feature type="domain" description="Malic enzyme NAD-binding" evidence="9">
    <location>
        <begin position="283"/>
        <end position="555"/>
    </location>
</feature>
<dbReference type="InterPro" id="IPR012302">
    <property type="entry name" value="Malic_NAD-bd"/>
</dbReference>
<comment type="similarity">
    <text evidence="2 8">Belongs to the malic enzymes family.</text>
</comment>
<reference evidence="11 12" key="1">
    <citation type="submission" date="2018-09" db="EMBL/GenBank/DDBJ databases">
        <authorList>
            <person name="Zhu H."/>
        </authorList>
    </citation>
    <scope>NUCLEOTIDE SEQUENCE [LARGE SCALE GENOMIC DNA]</scope>
    <source>
        <strain evidence="11 12">K2S05-167</strain>
    </source>
</reference>
<dbReference type="GO" id="GO:0046872">
    <property type="term" value="F:metal ion binding"/>
    <property type="evidence" value="ECO:0007669"/>
    <property type="project" value="UniProtKB-KW"/>
</dbReference>
<dbReference type="InterPro" id="IPR036291">
    <property type="entry name" value="NAD(P)-bd_dom_sf"/>
</dbReference>
<sequence>MPKSPPVSRYYDVQRDERGERFIAVNVSGLSLLQNPLLNKTTAFTAEERQELGLEGLIPPHVSTFEDQKTRTYLRYLKCGTDLEKHEYLRALQDRNEVLFYAVLEDHLEEMLPIIYTPTVGEAVKSYSSNYRYPRGFTVSAHDIGRVEEMLENVSVNDVRMIVATDSSAILGIGDQGFGGMAISIGKLSLYTAAGGVGPDKTLPVELDVGTNRQDLIDDPLYLGLHEKRMSGAQYDEFLDAFVEAVAYRYPKAIIQWEDFSRGTAFHVLERFRKVIPSFNDDIQGTGAMALAGLMRAASIKGERLADQVFVVVGAGAAGIGVALAIRQGLELEGLSFEEAGARVFVVDRYGLLMEGQSDLEVQQLSFVRRQGDLEGWQYAGEYPTLHEVIVNARATALLGFTGVPGLFKQADIEAMLRHTPRPIVFPLSNPSSHVEAQPEDLIRWTDGGAIVASGSPFPDIEYGGKRYPVGQGNNAFIFPGLGFGAITARAREITDGMILAAALTLAEFTAQCVTGGGAATQSGYQLHPEPVYPPISELRELSVRIAVRVVRQAIVDGVCAERRMRNLTDDQLEAAIRARAWLPQYLPLRQAPARP</sequence>
<dbReference type="InterPro" id="IPR012301">
    <property type="entry name" value="Malic_N_dom"/>
</dbReference>
<protein>
    <submittedName>
        <fullName evidence="11">NAD-dependent malic enzyme</fullName>
    </submittedName>
</protein>
<feature type="binding site" evidence="6">
    <location>
        <position position="474"/>
    </location>
    <ligand>
        <name>(S)-malate</name>
        <dbReference type="ChEBI" id="CHEBI:15589"/>
    </ligand>
</feature>
<evidence type="ECO:0000259" key="9">
    <source>
        <dbReference type="SMART" id="SM00919"/>
    </source>
</evidence>
<feature type="binding site" evidence="7">
    <location>
        <position position="282"/>
    </location>
    <ligand>
        <name>a divalent metal cation</name>
        <dbReference type="ChEBI" id="CHEBI:60240"/>
    </ligand>
</feature>
<dbReference type="InterPro" id="IPR046346">
    <property type="entry name" value="Aminoacid_DH-like_N_sf"/>
</dbReference>
<evidence type="ECO:0000313" key="12">
    <source>
        <dbReference type="Proteomes" id="UP000286287"/>
    </source>
</evidence>
<dbReference type="GO" id="GO:0051287">
    <property type="term" value="F:NAD binding"/>
    <property type="evidence" value="ECO:0007669"/>
    <property type="project" value="InterPro"/>
</dbReference>
<dbReference type="GO" id="GO:0006108">
    <property type="term" value="P:malate metabolic process"/>
    <property type="evidence" value="ECO:0007669"/>
    <property type="project" value="TreeGrafter"/>
</dbReference>
<evidence type="ECO:0000256" key="4">
    <source>
        <dbReference type="ARBA" id="ARBA00023027"/>
    </source>
</evidence>
<dbReference type="Pfam" id="PF03949">
    <property type="entry name" value="Malic_M"/>
    <property type="match status" value="1"/>
</dbReference>
<dbReference type="AlphaFoldDB" id="A0A418V5V9"/>
<feature type="active site" description="Proton acceptor" evidence="5">
    <location>
        <position position="187"/>
    </location>
</feature>
<evidence type="ECO:0000256" key="7">
    <source>
        <dbReference type="PIRSR" id="PIRSR000106-3"/>
    </source>
</evidence>
<dbReference type="SUPFAM" id="SSF51735">
    <property type="entry name" value="NAD(P)-binding Rossmann-fold domains"/>
    <property type="match status" value="1"/>
</dbReference>
<dbReference type="OrthoDB" id="3314528at2"/>
<evidence type="ECO:0000256" key="1">
    <source>
        <dbReference type="ARBA" id="ARBA00001936"/>
    </source>
</evidence>